<dbReference type="SUPFAM" id="SSF55718">
    <property type="entry name" value="SCP-like"/>
    <property type="match status" value="1"/>
</dbReference>
<protein>
    <submittedName>
        <fullName evidence="5">DNA-binding transcriptional regulator, HxlR family</fullName>
    </submittedName>
</protein>
<keyword evidence="2 5" id="KW-0238">DNA-binding</keyword>
<dbReference type="PANTHER" id="PTHR33204">
    <property type="entry name" value="TRANSCRIPTIONAL REGULATOR, MARR FAMILY"/>
    <property type="match status" value="1"/>
</dbReference>
<keyword evidence="3" id="KW-0804">Transcription</keyword>
<accession>A0A1I1K0N0</accession>
<proteinExistence type="predicted"/>
<dbReference type="EMBL" id="FOLM01000004">
    <property type="protein sequence ID" value="SFC54499.1"/>
    <property type="molecule type" value="Genomic_DNA"/>
</dbReference>
<evidence type="ECO:0000259" key="4">
    <source>
        <dbReference type="PROSITE" id="PS51118"/>
    </source>
</evidence>
<dbReference type="Gene3D" id="1.10.10.10">
    <property type="entry name" value="Winged helix-like DNA-binding domain superfamily/Winged helix DNA-binding domain"/>
    <property type="match status" value="1"/>
</dbReference>
<reference evidence="5 6" key="1">
    <citation type="submission" date="2016-10" db="EMBL/GenBank/DDBJ databases">
        <authorList>
            <person name="de Groot N.N."/>
        </authorList>
    </citation>
    <scope>NUCLEOTIDE SEQUENCE [LARGE SCALE GENOMIC DNA]</scope>
    <source>
        <strain evidence="5 6">CGMCC 4.5739</strain>
    </source>
</reference>
<dbReference type="InterPro" id="IPR029229">
    <property type="entry name" value="Alkyl_sulf_C"/>
</dbReference>
<evidence type="ECO:0000313" key="5">
    <source>
        <dbReference type="EMBL" id="SFC54499.1"/>
    </source>
</evidence>
<dbReference type="GO" id="GO:0003677">
    <property type="term" value="F:DNA binding"/>
    <property type="evidence" value="ECO:0007669"/>
    <property type="project" value="UniProtKB-KW"/>
</dbReference>
<dbReference type="SUPFAM" id="SSF46785">
    <property type="entry name" value="Winged helix' DNA-binding domain"/>
    <property type="match status" value="1"/>
</dbReference>
<evidence type="ECO:0000256" key="1">
    <source>
        <dbReference type="ARBA" id="ARBA00023015"/>
    </source>
</evidence>
<feature type="domain" description="HTH hxlR-type" evidence="4">
    <location>
        <begin position="11"/>
        <end position="109"/>
    </location>
</feature>
<sequence>MATNRSYQDACGAAHALDLVGERWALLVVRELLLGPKRYSDLKEDLPGISTNVLATRLSELERHGVLHKTRLPPPSRAQVYRLTPWGLELEPVIRQIGRWGARSPSHRPDAHLSVATFILSLRTNFDARRAAGADLLLELRLGEHRFRATVADGGFEVIPGPAEGPHAVLDGTPKTLASLVYGGRPPAEAEAAGELRLSGDRAAAERFLSCFTLPAPAGPAPGAAPPP</sequence>
<dbReference type="Proteomes" id="UP000199207">
    <property type="component" value="Unassembled WGS sequence"/>
</dbReference>
<dbReference type="RefSeq" id="WP_093838570.1">
    <property type="nucleotide sequence ID" value="NZ_FOLM01000004.1"/>
</dbReference>
<evidence type="ECO:0000256" key="3">
    <source>
        <dbReference type="ARBA" id="ARBA00023163"/>
    </source>
</evidence>
<dbReference type="InterPro" id="IPR002577">
    <property type="entry name" value="HTH_HxlR"/>
</dbReference>
<dbReference type="Pfam" id="PF14864">
    <property type="entry name" value="Alkyl_sulf_C"/>
    <property type="match status" value="1"/>
</dbReference>
<evidence type="ECO:0000313" key="6">
    <source>
        <dbReference type="Proteomes" id="UP000199207"/>
    </source>
</evidence>
<dbReference type="STRING" id="910347.SAMN05421773_10441"/>
<evidence type="ECO:0000256" key="2">
    <source>
        <dbReference type="ARBA" id="ARBA00023125"/>
    </source>
</evidence>
<dbReference type="Gene3D" id="3.30.1050.10">
    <property type="entry name" value="SCP2 sterol-binding domain"/>
    <property type="match status" value="1"/>
</dbReference>
<gene>
    <name evidence="5" type="ORF">SAMN05421773_10441</name>
</gene>
<organism evidence="5 6">
    <name type="scientific">Streptomyces aidingensis</name>
    <dbReference type="NCBI Taxonomy" id="910347"/>
    <lineage>
        <taxon>Bacteria</taxon>
        <taxon>Bacillati</taxon>
        <taxon>Actinomycetota</taxon>
        <taxon>Actinomycetes</taxon>
        <taxon>Kitasatosporales</taxon>
        <taxon>Streptomycetaceae</taxon>
        <taxon>Streptomyces</taxon>
    </lineage>
</organism>
<dbReference type="InterPro" id="IPR036527">
    <property type="entry name" value="SCP2_sterol-bd_dom_sf"/>
</dbReference>
<dbReference type="OrthoDB" id="9792527at2"/>
<dbReference type="PANTHER" id="PTHR33204:SF18">
    <property type="entry name" value="TRANSCRIPTIONAL REGULATORY PROTEIN"/>
    <property type="match status" value="1"/>
</dbReference>
<dbReference type="AlphaFoldDB" id="A0A1I1K0N0"/>
<keyword evidence="6" id="KW-1185">Reference proteome</keyword>
<dbReference type="Pfam" id="PF01638">
    <property type="entry name" value="HxlR"/>
    <property type="match status" value="1"/>
</dbReference>
<dbReference type="InterPro" id="IPR036390">
    <property type="entry name" value="WH_DNA-bd_sf"/>
</dbReference>
<keyword evidence="1" id="KW-0805">Transcription regulation</keyword>
<name>A0A1I1K0N0_9ACTN</name>
<dbReference type="InterPro" id="IPR036388">
    <property type="entry name" value="WH-like_DNA-bd_sf"/>
</dbReference>
<dbReference type="PROSITE" id="PS51118">
    <property type="entry name" value="HTH_HXLR"/>
    <property type="match status" value="1"/>
</dbReference>